<evidence type="ECO:0008006" key="3">
    <source>
        <dbReference type="Google" id="ProtNLM"/>
    </source>
</evidence>
<keyword evidence="2" id="KW-1185">Reference proteome</keyword>
<reference evidence="1" key="1">
    <citation type="submission" date="2014-09" db="EMBL/GenBank/DDBJ databases">
        <title>Genome sequence of the luminous mushroom Mycena chlorophos for searching fungal bioluminescence genes.</title>
        <authorList>
            <person name="Tanaka Y."/>
            <person name="Kasuga D."/>
            <person name="Oba Y."/>
            <person name="Hase S."/>
            <person name="Sato K."/>
            <person name="Oba Y."/>
            <person name="Sakakibara Y."/>
        </authorList>
    </citation>
    <scope>NUCLEOTIDE SEQUENCE</scope>
</reference>
<organism evidence="1 2">
    <name type="scientific">Mycena chlorophos</name>
    <name type="common">Agaric fungus</name>
    <name type="synonym">Agaricus chlorophos</name>
    <dbReference type="NCBI Taxonomy" id="658473"/>
    <lineage>
        <taxon>Eukaryota</taxon>
        <taxon>Fungi</taxon>
        <taxon>Dikarya</taxon>
        <taxon>Basidiomycota</taxon>
        <taxon>Agaricomycotina</taxon>
        <taxon>Agaricomycetes</taxon>
        <taxon>Agaricomycetidae</taxon>
        <taxon>Agaricales</taxon>
        <taxon>Marasmiineae</taxon>
        <taxon>Mycenaceae</taxon>
        <taxon>Mycena</taxon>
    </lineage>
</organism>
<evidence type="ECO:0000313" key="1">
    <source>
        <dbReference type="EMBL" id="GAT44686.1"/>
    </source>
</evidence>
<accession>A0ABQ0L0L0</accession>
<dbReference type="Proteomes" id="UP000815677">
    <property type="component" value="Unassembled WGS sequence"/>
</dbReference>
<sequence>MTSPLANFHLLLFRPLAHRGARFWIAFALHLHQLAVQRRLHVPEEGPMVSHAREPLRRELLRVVNLIWELDVEYGMRRIPRLIAPNSEIYALDPTTTTLRAIKTTSILFLWFRAADVMQFRVRGARYAVAFAILSDPPYHLLDLAWMLCRFQELYITENGH</sequence>
<evidence type="ECO:0000313" key="2">
    <source>
        <dbReference type="Proteomes" id="UP000815677"/>
    </source>
</evidence>
<gene>
    <name evidence="1" type="ORF">MCHLO_02299</name>
</gene>
<protein>
    <recommendedName>
        <fullName evidence="3">Secreted protein</fullName>
    </recommendedName>
</protein>
<name>A0ABQ0L0L0_MYCCL</name>
<dbReference type="EMBL" id="DF840014">
    <property type="protein sequence ID" value="GAT44686.1"/>
    <property type="molecule type" value="Genomic_DNA"/>
</dbReference>
<proteinExistence type="predicted"/>